<comment type="caution">
    <text evidence="1">The sequence shown here is derived from an EMBL/GenBank/DDBJ whole genome shotgun (WGS) entry which is preliminary data.</text>
</comment>
<sequence>MSSMFGGWRVWGAGLVAVLAAMVLTPPATAGAVLLGGGAAIHVGDVACTLTTIGHDDTGALVGIASAHCGGPDAVVTIPGIAGPVGRVVRVNDTLDYAVVVFDADQITPIPDFAGFAIDGIGPPPRLRAPACMQSGATGRTCFLIGGRGLIPDDWIISAIECGTPDDTGAPVTVDDRLIGMIQGGLVPHNPFGRPCPDFLTGPPPVFPLGNRPKIVLMTVILNDIEADGGPGAGFVPIGV</sequence>
<reference evidence="1 2" key="1">
    <citation type="submission" date="2023-12" db="EMBL/GenBank/DDBJ databases">
        <title>Description of new species of Mycobacterium terrae complex isolated from sewage at the Sao Paulo Zoological Park Foundation in Brazil.</title>
        <authorList>
            <person name="Romagnoli C.L."/>
            <person name="Conceicao E.C."/>
            <person name="Machado E."/>
            <person name="Barreto L.B.P.F."/>
            <person name="Sharma A."/>
            <person name="Silva N.M."/>
            <person name="Marques L.E."/>
            <person name="Juliana M.A."/>
            <person name="Lourenco M.C.S."/>
            <person name="Digiampietri L.A."/>
            <person name="Suffys P.N."/>
            <person name="Viana-Niero C."/>
        </authorList>
    </citation>
    <scope>NUCLEOTIDE SEQUENCE [LARGE SCALE GENOMIC DNA]</scope>
    <source>
        <strain evidence="1 2">MYC017</strain>
    </source>
</reference>
<evidence type="ECO:0000313" key="1">
    <source>
        <dbReference type="EMBL" id="MEB3068281.1"/>
    </source>
</evidence>
<dbReference type="InterPro" id="IPR009003">
    <property type="entry name" value="Peptidase_S1_PA"/>
</dbReference>
<keyword evidence="2" id="KW-1185">Reference proteome</keyword>
<name>A0ABU5YTS5_9MYCO</name>
<protein>
    <submittedName>
        <fullName evidence="1">S1 family peptidase</fullName>
    </submittedName>
</protein>
<evidence type="ECO:0000313" key="2">
    <source>
        <dbReference type="Proteomes" id="UP001299283"/>
    </source>
</evidence>
<gene>
    <name evidence="1" type="ORF">K5L39_03715</name>
</gene>
<organism evidence="1 2">
    <name type="scientific">[Mycobacterium] vasticus</name>
    <dbReference type="NCBI Taxonomy" id="2875777"/>
    <lineage>
        <taxon>Bacteria</taxon>
        <taxon>Bacillati</taxon>
        <taxon>Actinomycetota</taxon>
        <taxon>Actinomycetes</taxon>
        <taxon>Mycobacteriales</taxon>
        <taxon>Mycobacteriaceae</taxon>
        <taxon>Mycolicibacter</taxon>
    </lineage>
</organism>
<dbReference type="SUPFAM" id="SSF50494">
    <property type="entry name" value="Trypsin-like serine proteases"/>
    <property type="match status" value="1"/>
</dbReference>
<dbReference type="EMBL" id="JAYJJQ010000003">
    <property type="protein sequence ID" value="MEB3068281.1"/>
    <property type="molecule type" value="Genomic_DNA"/>
</dbReference>
<proteinExistence type="predicted"/>
<accession>A0ABU5YTS5</accession>
<dbReference type="RefSeq" id="WP_225399581.1">
    <property type="nucleotide sequence ID" value="NZ_JAYJJQ010000003.1"/>
</dbReference>
<dbReference type="Proteomes" id="UP001299283">
    <property type="component" value="Unassembled WGS sequence"/>
</dbReference>